<dbReference type="Proteomes" id="UP001149074">
    <property type="component" value="Unassembled WGS sequence"/>
</dbReference>
<dbReference type="PANTHER" id="PTHR45615">
    <property type="entry name" value="MYOSIN HEAVY CHAIN, NON-MUSCLE"/>
    <property type="match status" value="1"/>
</dbReference>
<protein>
    <recommendedName>
        <fullName evidence="2">G domain-containing protein</fullName>
    </recommendedName>
</protein>
<sequence>MDILSSTAQQLTDQAQRLSAITGLVKSSPRDRIFLVMGKTGSGKSSFVARCTDKDVTVGHGLYSCTSDIDAYSYIIPGQNRCIHLIDTPGFNDTNRSDIETLSVLASYLGASYANGVSIHGIIVLHPITDNRMSGTSMRNVEMIKKMCGWTSYENLVVATTMWPPRYSFSNSGSGSYLDTESQDQDRAALEKRETELFTEERFLGELVARGARVFRHNKNGRRDANEEMFSARQIVSHLITESDTSMPPALRLQREIIEERKTLGETSAGMAIAGDLYKARKEHEKQLRDLEEDLKGQLAQADASHVAELEDLKADIQKKLKKAEEEKESLRKSMTELHEEEERAWEEKIQTLDKQFREQIAQKEEELEELEDSIREIREETMSMSSRWSFEADKEYEGHENIVKAAREEVVQAKDAHEKLKAQTGNITNGLANGMAAGVTTAIVTGGMLLDLRYSISNRLIVAMDSHVWGSSMCGHVE</sequence>
<feature type="domain" description="G" evidence="2">
    <location>
        <begin position="35"/>
        <end position="93"/>
    </location>
</feature>
<dbReference type="GO" id="GO:0032982">
    <property type="term" value="C:myosin filament"/>
    <property type="evidence" value="ECO:0007669"/>
    <property type="project" value="TreeGrafter"/>
</dbReference>
<dbReference type="GO" id="GO:0005525">
    <property type="term" value="F:GTP binding"/>
    <property type="evidence" value="ECO:0007669"/>
    <property type="project" value="InterPro"/>
</dbReference>
<dbReference type="EMBL" id="JAPQKI010000004">
    <property type="protein sequence ID" value="KAJ5102660.1"/>
    <property type="molecule type" value="Genomic_DNA"/>
</dbReference>
<dbReference type="CDD" id="cd00882">
    <property type="entry name" value="Ras_like_GTPase"/>
    <property type="match status" value="1"/>
</dbReference>
<feature type="coiled-coil region" evidence="1">
    <location>
        <begin position="274"/>
        <end position="424"/>
    </location>
</feature>
<dbReference type="OrthoDB" id="8954335at2759"/>
<evidence type="ECO:0000259" key="2">
    <source>
        <dbReference type="Pfam" id="PF01926"/>
    </source>
</evidence>
<reference evidence="3" key="1">
    <citation type="submission" date="2022-11" db="EMBL/GenBank/DDBJ databases">
        <authorList>
            <person name="Petersen C."/>
        </authorList>
    </citation>
    <scope>NUCLEOTIDE SEQUENCE</scope>
    <source>
        <strain evidence="3">IBT 30761</strain>
    </source>
</reference>
<evidence type="ECO:0000256" key="1">
    <source>
        <dbReference type="SAM" id="Coils"/>
    </source>
</evidence>
<dbReference type="RefSeq" id="XP_056476040.1">
    <property type="nucleotide sequence ID" value="XM_056615683.1"/>
</dbReference>
<keyword evidence="4" id="KW-1185">Reference proteome</keyword>
<dbReference type="SUPFAM" id="SSF52540">
    <property type="entry name" value="P-loop containing nucleoside triphosphate hydrolases"/>
    <property type="match status" value="1"/>
</dbReference>
<accession>A0A9W9KDN7</accession>
<dbReference type="GeneID" id="81354662"/>
<reference evidence="3" key="2">
    <citation type="journal article" date="2023" name="IMA Fungus">
        <title>Comparative genomic study of the Penicillium genus elucidates a diverse pangenome and 15 lateral gene transfer events.</title>
        <authorList>
            <person name="Petersen C."/>
            <person name="Sorensen T."/>
            <person name="Nielsen M.R."/>
            <person name="Sondergaard T.E."/>
            <person name="Sorensen J.L."/>
            <person name="Fitzpatrick D.A."/>
            <person name="Frisvad J.C."/>
            <person name="Nielsen K.L."/>
        </authorList>
    </citation>
    <scope>NUCLEOTIDE SEQUENCE</scope>
    <source>
        <strain evidence="3">IBT 30761</strain>
    </source>
</reference>
<name>A0A9W9KDN7_9EURO</name>
<evidence type="ECO:0000313" key="3">
    <source>
        <dbReference type="EMBL" id="KAJ5102660.1"/>
    </source>
</evidence>
<evidence type="ECO:0000313" key="4">
    <source>
        <dbReference type="Proteomes" id="UP001149074"/>
    </source>
</evidence>
<dbReference type="AlphaFoldDB" id="A0A9W9KDN7"/>
<comment type="caution">
    <text evidence="3">The sequence shown here is derived from an EMBL/GenBank/DDBJ whole genome shotgun (WGS) entry which is preliminary data.</text>
</comment>
<proteinExistence type="predicted"/>
<dbReference type="InterPro" id="IPR027417">
    <property type="entry name" value="P-loop_NTPase"/>
</dbReference>
<dbReference type="GO" id="GO:0000146">
    <property type="term" value="F:microfilament motor activity"/>
    <property type="evidence" value="ECO:0007669"/>
    <property type="project" value="TreeGrafter"/>
</dbReference>
<keyword evidence="1" id="KW-0175">Coiled coil</keyword>
<gene>
    <name evidence="3" type="ORF">N7532_003189</name>
</gene>
<dbReference type="Gene3D" id="3.40.50.300">
    <property type="entry name" value="P-loop containing nucleotide triphosphate hydrolases"/>
    <property type="match status" value="1"/>
</dbReference>
<dbReference type="PANTHER" id="PTHR45615:SF40">
    <property type="entry name" value="MYOSIN HEAVY CHAIN, NON-MUSCLE"/>
    <property type="match status" value="1"/>
</dbReference>
<dbReference type="GO" id="GO:0005737">
    <property type="term" value="C:cytoplasm"/>
    <property type="evidence" value="ECO:0007669"/>
    <property type="project" value="TreeGrafter"/>
</dbReference>
<organism evidence="3 4">
    <name type="scientific">Penicillium argentinense</name>
    <dbReference type="NCBI Taxonomy" id="1131581"/>
    <lineage>
        <taxon>Eukaryota</taxon>
        <taxon>Fungi</taxon>
        <taxon>Dikarya</taxon>
        <taxon>Ascomycota</taxon>
        <taxon>Pezizomycotina</taxon>
        <taxon>Eurotiomycetes</taxon>
        <taxon>Eurotiomycetidae</taxon>
        <taxon>Eurotiales</taxon>
        <taxon>Aspergillaceae</taxon>
        <taxon>Penicillium</taxon>
    </lineage>
</organism>
<dbReference type="InterPro" id="IPR006073">
    <property type="entry name" value="GTP-bd"/>
</dbReference>
<dbReference type="GO" id="GO:0016460">
    <property type="term" value="C:myosin II complex"/>
    <property type="evidence" value="ECO:0007669"/>
    <property type="project" value="TreeGrafter"/>
</dbReference>
<dbReference type="Pfam" id="PF01926">
    <property type="entry name" value="MMR_HSR1"/>
    <property type="match status" value="1"/>
</dbReference>
<dbReference type="GO" id="GO:0051015">
    <property type="term" value="F:actin filament binding"/>
    <property type="evidence" value="ECO:0007669"/>
    <property type="project" value="TreeGrafter"/>
</dbReference>